<reference evidence="1" key="1">
    <citation type="submission" date="2021-02" db="EMBL/GenBank/DDBJ databases">
        <authorList>
            <person name="Nowell W R."/>
        </authorList>
    </citation>
    <scope>NUCLEOTIDE SEQUENCE</scope>
</reference>
<organism evidence="1 3">
    <name type="scientific">Didymodactylos carnosus</name>
    <dbReference type="NCBI Taxonomy" id="1234261"/>
    <lineage>
        <taxon>Eukaryota</taxon>
        <taxon>Metazoa</taxon>
        <taxon>Spiralia</taxon>
        <taxon>Gnathifera</taxon>
        <taxon>Rotifera</taxon>
        <taxon>Eurotatoria</taxon>
        <taxon>Bdelloidea</taxon>
        <taxon>Philodinida</taxon>
        <taxon>Philodinidae</taxon>
        <taxon>Didymodactylos</taxon>
    </lineage>
</organism>
<evidence type="ECO:0000313" key="3">
    <source>
        <dbReference type="Proteomes" id="UP000663829"/>
    </source>
</evidence>
<name>A0A815WWM8_9BILA</name>
<gene>
    <name evidence="1" type="ORF">GPM918_LOCUS39059</name>
    <name evidence="2" type="ORF">SRO942_LOCUS39913</name>
</gene>
<dbReference type="Proteomes" id="UP000663829">
    <property type="component" value="Unassembled WGS sequence"/>
</dbReference>
<proteinExistence type="predicted"/>
<dbReference type="Proteomes" id="UP000681722">
    <property type="component" value="Unassembled WGS sequence"/>
</dbReference>
<dbReference type="AlphaFoldDB" id="A0A815WWM8"/>
<dbReference type="EMBL" id="CAJNOQ010026787">
    <property type="protein sequence ID" value="CAF1548593.1"/>
    <property type="molecule type" value="Genomic_DNA"/>
</dbReference>
<evidence type="ECO:0000313" key="1">
    <source>
        <dbReference type="EMBL" id="CAF1548593.1"/>
    </source>
</evidence>
<feature type="non-terminal residue" evidence="1">
    <location>
        <position position="1"/>
    </location>
</feature>
<sequence>YDYLLHADNEISNQAAASSTAYALTSSSAVTEPALNTVPNQITNFRQHCESDNEIQFHDQNLFSQRSTTVPANMEQDFHLIGIHV</sequence>
<dbReference type="EMBL" id="CAJOBC010092450">
    <property type="protein sequence ID" value="CAF4409402.1"/>
    <property type="molecule type" value="Genomic_DNA"/>
</dbReference>
<protein>
    <submittedName>
        <fullName evidence="1">Uncharacterized protein</fullName>
    </submittedName>
</protein>
<evidence type="ECO:0000313" key="2">
    <source>
        <dbReference type="EMBL" id="CAF4409402.1"/>
    </source>
</evidence>
<keyword evidence="3" id="KW-1185">Reference proteome</keyword>
<accession>A0A815WWM8</accession>
<comment type="caution">
    <text evidence="1">The sequence shown here is derived from an EMBL/GenBank/DDBJ whole genome shotgun (WGS) entry which is preliminary data.</text>
</comment>